<name>A0A9X2F344_9SPHI</name>
<protein>
    <recommendedName>
        <fullName evidence="4 7">Signal peptidase I</fullName>
        <ecNumber evidence="3 7">3.4.21.89</ecNumber>
    </recommendedName>
</protein>
<comment type="catalytic activity">
    <reaction evidence="1 7">
        <text>Cleavage of hydrophobic, N-terminal signal or leader sequences from secreted and periplasmic proteins.</text>
        <dbReference type="EC" id="3.4.21.89"/>
    </reaction>
</comment>
<dbReference type="AlphaFoldDB" id="A0A9X2F344"/>
<comment type="subcellular location">
    <subcellularLocation>
        <location evidence="7">Membrane</location>
        <topology evidence="7">Single-pass type II membrane protein</topology>
    </subcellularLocation>
</comment>
<dbReference type="PANTHER" id="PTHR43390">
    <property type="entry name" value="SIGNAL PEPTIDASE I"/>
    <property type="match status" value="1"/>
</dbReference>
<dbReference type="PROSITE" id="PS00761">
    <property type="entry name" value="SPASE_I_3"/>
    <property type="match status" value="1"/>
</dbReference>
<keyword evidence="7" id="KW-0645">Protease</keyword>
<dbReference type="PRINTS" id="PR00727">
    <property type="entry name" value="LEADERPTASE"/>
</dbReference>
<gene>
    <name evidence="9" type="primary">lepB</name>
    <name evidence="9" type="ORF">NF867_10450</name>
</gene>
<dbReference type="InterPro" id="IPR019758">
    <property type="entry name" value="Pept_S26A_signal_pept_1_CS"/>
</dbReference>
<accession>A0A9X2F344</accession>
<feature type="active site" evidence="6">
    <location>
        <position position="19"/>
    </location>
</feature>
<dbReference type="GO" id="GO:0006465">
    <property type="term" value="P:signal peptide processing"/>
    <property type="evidence" value="ECO:0007669"/>
    <property type="project" value="InterPro"/>
</dbReference>
<sequence length="346" mass="39799">MAGIVHTFFMQLFAVPTGSMEKNIMIGDHLYVSKLNFGPRLPMTPIAMPLVHNTLPFTNNNAYSELIKLGYYRLPGTETLDRGEIVVFNWPVDKDSKGNIRPVDMKEHYVKRCVAIPNDVLEVKQGTLYINGKQAPFHEHDQSSYLVTTDGSMFNNDFLKELGVREFSSDPNANNDMLIVAENQYYMFLSKAQVKQLKQNPIVKSITEQLQPENKREDDIFQPLNTKWNIDNYGPLTIPSIGTTVKLTLANLPVYKNIISDYEENQLKVENGNIYINGKKADSYTFRMNYYFMMGDNRHNSLDSRSWGFVPENHIVGKPLFIYWSSNDRGSLLDGVRWDRIFKNVE</sequence>
<evidence type="ECO:0000256" key="6">
    <source>
        <dbReference type="PIRSR" id="PIRSR600223-1"/>
    </source>
</evidence>
<dbReference type="EC" id="3.4.21.89" evidence="3 7"/>
<keyword evidence="5 7" id="KW-0378">Hydrolase</keyword>
<comment type="caution">
    <text evidence="9">The sequence shown here is derived from an EMBL/GenBank/DDBJ whole genome shotgun (WGS) entry which is preliminary data.</text>
</comment>
<evidence type="ECO:0000256" key="2">
    <source>
        <dbReference type="ARBA" id="ARBA00009370"/>
    </source>
</evidence>
<evidence type="ECO:0000256" key="5">
    <source>
        <dbReference type="ARBA" id="ARBA00022801"/>
    </source>
</evidence>
<dbReference type="GO" id="GO:0016020">
    <property type="term" value="C:membrane"/>
    <property type="evidence" value="ECO:0007669"/>
    <property type="project" value="UniProtKB-SubCell"/>
</dbReference>
<proteinExistence type="inferred from homology"/>
<dbReference type="Proteomes" id="UP001155182">
    <property type="component" value="Unassembled WGS sequence"/>
</dbReference>
<evidence type="ECO:0000259" key="8">
    <source>
        <dbReference type="Pfam" id="PF10502"/>
    </source>
</evidence>
<keyword evidence="10" id="KW-1185">Reference proteome</keyword>
<dbReference type="InterPro" id="IPR019533">
    <property type="entry name" value="Peptidase_S26"/>
</dbReference>
<evidence type="ECO:0000313" key="10">
    <source>
        <dbReference type="Proteomes" id="UP001155182"/>
    </source>
</evidence>
<dbReference type="GO" id="GO:0009003">
    <property type="term" value="F:signal peptidase activity"/>
    <property type="evidence" value="ECO:0007669"/>
    <property type="project" value="UniProtKB-EC"/>
</dbReference>
<dbReference type="Gene3D" id="2.10.109.10">
    <property type="entry name" value="Umud Fragment, subunit A"/>
    <property type="match status" value="2"/>
</dbReference>
<dbReference type="NCBIfam" id="TIGR02227">
    <property type="entry name" value="sigpep_I_bact"/>
    <property type="match status" value="2"/>
</dbReference>
<evidence type="ECO:0000256" key="4">
    <source>
        <dbReference type="ARBA" id="ARBA00019232"/>
    </source>
</evidence>
<reference evidence="9" key="1">
    <citation type="submission" date="2022-06" db="EMBL/GenBank/DDBJ databases">
        <title>Solitalea sp. MAHUQ-68 isolated from rhizospheric soil.</title>
        <authorList>
            <person name="Huq M.A."/>
        </authorList>
    </citation>
    <scope>NUCLEOTIDE SEQUENCE</scope>
    <source>
        <strain evidence="9">MAHUQ-68</strain>
    </source>
</reference>
<evidence type="ECO:0000313" key="9">
    <source>
        <dbReference type="EMBL" id="MCO4293285.1"/>
    </source>
</evidence>
<feature type="domain" description="Peptidase S26" evidence="8">
    <location>
        <begin position="2"/>
        <end position="188"/>
    </location>
</feature>
<dbReference type="Pfam" id="PF10502">
    <property type="entry name" value="Peptidase_S26"/>
    <property type="match status" value="2"/>
</dbReference>
<organism evidence="9 10">
    <name type="scientific">Solitalea agri</name>
    <dbReference type="NCBI Taxonomy" id="2953739"/>
    <lineage>
        <taxon>Bacteria</taxon>
        <taxon>Pseudomonadati</taxon>
        <taxon>Bacteroidota</taxon>
        <taxon>Sphingobacteriia</taxon>
        <taxon>Sphingobacteriales</taxon>
        <taxon>Sphingobacteriaceae</taxon>
        <taxon>Solitalea</taxon>
    </lineage>
</organism>
<comment type="similarity">
    <text evidence="2 7">Belongs to the peptidase S26 family.</text>
</comment>
<evidence type="ECO:0000256" key="1">
    <source>
        <dbReference type="ARBA" id="ARBA00000677"/>
    </source>
</evidence>
<dbReference type="InterPro" id="IPR000223">
    <property type="entry name" value="Pept_S26A_signal_pept_1"/>
</dbReference>
<dbReference type="InterPro" id="IPR036286">
    <property type="entry name" value="LexA/Signal_pep-like_sf"/>
</dbReference>
<dbReference type="SUPFAM" id="SSF51306">
    <property type="entry name" value="LexA/Signal peptidase"/>
    <property type="match status" value="2"/>
</dbReference>
<feature type="active site" evidence="6">
    <location>
        <position position="111"/>
    </location>
</feature>
<dbReference type="PANTHER" id="PTHR43390:SF1">
    <property type="entry name" value="CHLOROPLAST PROCESSING PEPTIDASE"/>
    <property type="match status" value="1"/>
</dbReference>
<dbReference type="EMBL" id="JAMWYS010000035">
    <property type="protein sequence ID" value="MCO4293285.1"/>
    <property type="molecule type" value="Genomic_DNA"/>
</dbReference>
<feature type="domain" description="Peptidase S26" evidence="8">
    <location>
        <begin position="248"/>
        <end position="324"/>
    </location>
</feature>
<dbReference type="CDD" id="cd06530">
    <property type="entry name" value="S26_SPase_I"/>
    <property type="match status" value="2"/>
</dbReference>
<dbReference type="GO" id="GO:0004252">
    <property type="term" value="F:serine-type endopeptidase activity"/>
    <property type="evidence" value="ECO:0007669"/>
    <property type="project" value="InterPro"/>
</dbReference>
<evidence type="ECO:0000256" key="7">
    <source>
        <dbReference type="RuleBase" id="RU362042"/>
    </source>
</evidence>
<evidence type="ECO:0000256" key="3">
    <source>
        <dbReference type="ARBA" id="ARBA00013208"/>
    </source>
</evidence>